<comment type="function">
    <text evidence="18">Required to facilitate the formation of correct disulfide bonds in some periplasmic proteins and for the assembly of the periplasmic c-type cytochromes. Acts by transferring electrons from cytoplasmic thioredoxin to the periplasm. This transfer involves a cascade of disulfide bond formation and reduction steps.</text>
</comment>
<evidence type="ECO:0000256" key="16">
    <source>
        <dbReference type="ARBA" id="ARBA00047388"/>
    </source>
</evidence>
<evidence type="ECO:0000256" key="3">
    <source>
        <dbReference type="ARBA" id="ARBA00022448"/>
    </source>
</evidence>
<keyword evidence="3 18" id="KW-0813">Transport</keyword>
<keyword evidence="11 18" id="KW-0560">Oxidoreductase</keyword>
<dbReference type="Proteomes" id="UP001500279">
    <property type="component" value="Unassembled WGS sequence"/>
</dbReference>
<dbReference type="Pfam" id="PF13899">
    <property type="entry name" value="Thioredoxin_7"/>
    <property type="match status" value="1"/>
</dbReference>
<evidence type="ECO:0000256" key="4">
    <source>
        <dbReference type="ARBA" id="ARBA00022475"/>
    </source>
</evidence>
<dbReference type="InterPro" id="IPR035671">
    <property type="entry name" value="DsbD_gamma"/>
</dbReference>
<comment type="catalytic activity">
    <reaction evidence="17 18">
        <text>[protein]-dithiol + NADP(+) = [protein]-disulfide + NADPH + H(+)</text>
        <dbReference type="Rhea" id="RHEA:18753"/>
        <dbReference type="Rhea" id="RHEA-COMP:10593"/>
        <dbReference type="Rhea" id="RHEA-COMP:10594"/>
        <dbReference type="ChEBI" id="CHEBI:15378"/>
        <dbReference type="ChEBI" id="CHEBI:29950"/>
        <dbReference type="ChEBI" id="CHEBI:50058"/>
        <dbReference type="ChEBI" id="CHEBI:57783"/>
        <dbReference type="ChEBI" id="CHEBI:58349"/>
        <dbReference type="EC" id="1.8.1.8"/>
    </reaction>
</comment>
<evidence type="ECO:0000256" key="18">
    <source>
        <dbReference type="HAMAP-Rule" id="MF_00399"/>
    </source>
</evidence>
<evidence type="ECO:0000256" key="1">
    <source>
        <dbReference type="ARBA" id="ARBA00004429"/>
    </source>
</evidence>
<dbReference type="InterPro" id="IPR017937">
    <property type="entry name" value="Thioredoxin_CS"/>
</dbReference>
<evidence type="ECO:0000313" key="21">
    <source>
        <dbReference type="Proteomes" id="UP001500279"/>
    </source>
</evidence>
<feature type="transmembrane region" description="Helical" evidence="18">
    <location>
        <begin position="280"/>
        <end position="302"/>
    </location>
</feature>
<dbReference type="Pfam" id="PF11412">
    <property type="entry name" value="DsbD_N"/>
    <property type="match status" value="1"/>
</dbReference>
<dbReference type="InterPro" id="IPR013766">
    <property type="entry name" value="Thioredoxin_domain"/>
</dbReference>
<protein>
    <recommendedName>
        <fullName evidence="18">Thiol:disulfide interchange protein DsbD</fullName>
        <ecNumber evidence="18">1.8.1.8</ecNumber>
    </recommendedName>
    <alternativeName>
        <fullName evidence="18">Protein-disulfide reductase</fullName>
        <shortName evidence="18">Disulfide reductase</shortName>
    </alternativeName>
</protein>
<feature type="disulfide bond" description="Redox-active" evidence="18">
    <location>
        <begin position="569"/>
        <end position="572"/>
    </location>
</feature>
<proteinExistence type="inferred from homology"/>
<keyword evidence="15 18" id="KW-0676">Redox-active center</keyword>
<comment type="catalytic activity">
    <reaction evidence="16 18">
        <text>[protein]-dithiol + NAD(+) = [protein]-disulfide + NADH + H(+)</text>
        <dbReference type="Rhea" id="RHEA:18749"/>
        <dbReference type="Rhea" id="RHEA-COMP:10593"/>
        <dbReference type="Rhea" id="RHEA-COMP:10594"/>
        <dbReference type="ChEBI" id="CHEBI:15378"/>
        <dbReference type="ChEBI" id="CHEBI:29950"/>
        <dbReference type="ChEBI" id="CHEBI:50058"/>
        <dbReference type="ChEBI" id="CHEBI:57540"/>
        <dbReference type="ChEBI" id="CHEBI:57945"/>
        <dbReference type="EC" id="1.8.1.8"/>
    </reaction>
</comment>
<feature type="transmembrane region" description="Helical" evidence="18">
    <location>
        <begin position="236"/>
        <end position="259"/>
    </location>
</feature>
<dbReference type="InterPro" id="IPR003834">
    <property type="entry name" value="Cyt_c_assmbl_TM_dom"/>
</dbReference>
<evidence type="ECO:0000259" key="19">
    <source>
        <dbReference type="PROSITE" id="PS51352"/>
    </source>
</evidence>
<name>A0ABN1K9Q6_9BURK</name>
<keyword evidence="10 18" id="KW-1133">Transmembrane helix</keyword>
<feature type="transmembrane region" description="Helical" evidence="18">
    <location>
        <begin position="458"/>
        <end position="475"/>
    </location>
</feature>
<dbReference type="Gene3D" id="2.60.40.1250">
    <property type="entry name" value="Thiol:disulfide interchange protein DsbD, N-terminal domain"/>
    <property type="match status" value="1"/>
</dbReference>
<dbReference type="InterPro" id="IPR022910">
    <property type="entry name" value="Thiol_diS_interchange_DbsD"/>
</dbReference>
<dbReference type="EMBL" id="BAAAEW010000026">
    <property type="protein sequence ID" value="GAA0759431.1"/>
    <property type="molecule type" value="Genomic_DNA"/>
</dbReference>
<accession>A0ABN1K9Q6</accession>
<keyword evidence="6 18" id="KW-0812">Transmembrane</keyword>
<dbReference type="PROSITE" id="PS51352">
    <property type="entry name" value="THIOREDOXIN_2"/>
    <property type="match status" value="1"/>
</dbReference>
<feature type="transmembrane region" description="Helical" evidence="18">
    <location>
        <begin position="434"/>
        <end position="452"/>
    </location>
</feature>
<feature type="transmembrane region" description="Helical" evidence="18">
    <location>
        <begin position="399"/>
        <end position="422"/>
    </location>
</feature>
<evidence type="ECO:0000256" key="10">
    <source>
        <dbReference type="ARBA" id="ARBA00022989"/>
    </source>
</evidence>
<dbReference type="PANTHER" id="PTHR32234">
    <property type="entry name" value="THIOL:DISULFIDE INTERCHANGE PROTEIN DSBD"/>
    <property type="match status" value="1"/>
</dbReference>
<feature type="domain" description="Thioredoxin" evidence="19">
    <location>
        <begin position="521"/>
        <end position="654"/>
    </location>
</feature>
<dbReference type="PANTHER" id="PTHR32234:SF0">
    <property type="entry name" value="THIOL:DISULFIDE INTERCHANGE PROTEIN DSBD"/>
    <property type="match status" value="1"/>
</dbReference>
<dbReference type="CDD" id="cd02953">
    <property type="entry name" value="DsbDgamma"/>
    <property type="match status" value="1"/>
</dbReference>
<dbReference type="InterPro" id="IPR028250">
    <property type="entry name" value="DsbDN"/>
</dbReference>
<comment type="caution">
    <text evidence="18">Lacks conserved residue(s) required for the propagation of feature annotation.</text>
</comment>
<evidence type="ECO:0000256" key="12">
    <source>
        <dbReference type="ARBA" id="ARBA00023027"/>
    </source>
</evidence>
<evidence type="ECO:0000256" key="6">
    <source>
        <dbReference type="ARBA" id="ARBA00022692"/>
    </source>
</evidence>
<dbReference type="HAMAP" id="MF_00399">
    <property type="entry name" value="DbsD"/>
    <property type="match status" value="1"/>
</dbReference>
<dbReference type="Pfam" id="PF02683">
    <property type="entry name" value="DsbD_TM"/>
    <property type="match status" value="1"/>
</dbReference>
<evidence type="ECO:0000313" key="20">
    <source>
        <dbReference type="EMBL" id="GAA0759431.1"/>
    </source>
</evidence>
<feature type="disulfide bond" description="Redox-active" evidence="18">
    <location>
        <begin position="138"/>
        <end position="144"/>
    </location>
</feature>
<evidence type="ECO:0000256" key="15">
    <source>
        <dbReference type="ARBA" id="ARBA00023284"/>
    </source>
</evidence>
<evidence type="ECO:0000256" key="17">
    <source>
        <dbReference type="ARBA" id="ARBA00047804"/>
    </source>
</evidence>
<dbReference type="SUPFAM" id="SSF52833">
    <property type="entry name" value="Thioredoxin-like"/>
    <property type="match status" value="1"/>
</dbReference>
<dbReference type="NCBIfam" id="NF001419">
    <property type="entry name" value="PRK00293.1"/>
    <property type="match status" value="1"/>
</dbReference>
<keyword evidence="13 18" id="KW-0472">Membrane</keyword>
<comment type="caution">
    <text evidence="20">The sequence shown here is derived from an EMBL/GenBank/DDBJ whole genome shotgun (WGS) entry which is preliminary data.</text>
</comment>
<dbReference type="SUPFAM" id="SSF74863">
    <property type="entry name" value="Thiol:disulfide interchange protein DsbD, N-terminal domain (DsbD-alpha)"/>
    <property type="match status" value="1"/>
</dbReference>
<keyword evidence="7" id="KW-0732">Signal</keyword>
<dbReference type="PROSITE" id="PS00194">
    <property type="entry name" value="THIOREDOXIN_1"/>
    <property type="match status" value="1"/>
</dbReference>
<feature type="transmembrane region" description="Helical" evidence="18">
    <location>
        <begin position="314"/>
        <end position="337"/>
    </location>
</feature>
<feature type="transmembrane region" description="Helical" evidence="18">
    <location>
        <begin position="358"/>
        <end position="387"/>
    </location>
</feature>
<evidence type="ECO:0000256" key="11">
    <source>
        <dbReference type="ARBA" id="ARBA00023002"/>
    </source>
</evidence>
<evidence type="ECO:0000256" key="8">
    <source>
        <dbReference type="ARBA" id="ARBA00022748"/>
    </source>
</evidence>
<evidence type="ECO:0000256" key="13">
    <source>
        <dbReference type="ARBA" id="ARBA00023136"/>
    </source>
</evidence>
<feature type="transmembrane region" description="Helical" evidence="18">
    <location>
        <begin position="487"/>
        <end position="508"/>
    </location>
</feature>
<dbReference type="EC" id="1.8.1.8" evidence="18"/>
<evidence type="ECO:0000256" key="7">
    <source>
        <dbReference type="ARBA" id="ARBA00022729"/>
    </source>
</evidence>
<keyword evidence="8 18" id="KW-0201">Cytochrome c-type biogenesis</keyword>
<keyword evidence="4 18" id="KW-1003">Cell membrane</keyword>
<evidence type="ECO:0000256" key="14">
    <source>
        <dbReference type="ARBA" id="ARBA00023157"/>
    </source>
</evidence>
<keyword evidence="9 18" id="KW-0249">Electron transport</keyword>
<keyword evidence="21" id="KW-1185">Reference proteome</keyword>
<gene>
    <name evidence="20" type="primary">dsbD_1</name>
    <name evidence="18" type="synonym">dsbD</name>
    <name evidence="20" type="ORF">GCM10009107_40870</name>
</gene>
<evidence type="ECO:0000256" key="2">
    <source>
        <dbReference type="ARBA" id="ARBA00007241"/>
    </source>
</evidence>
<keyword evidence="5 18" id="KW-0997">Cell inner membrane</keyword>
<keyword evidence="14 18" id="KW-1015">Disulfide bond</keyword>
<sequence length="654" mass="68010">MLLPSRAARPVPRRLNLSVLPWLALCFALLLVSLMRPAHAEQEFLDPAQAFVVSAQAADDRSVGLLFKVASGYYLYREHFQFEADGATLGEADLPKGKVKFDQTFQKNVETYHGDLSVKLPVKQASGPFTLRVVYQGCAEAGLCYPPQTLTLKVALKGFGGDGSVQVVPDVDAVPDAAGANSSAAPDAKKGIDLQAAATATPGAAPATSAALVTAAAAPVSEGNRVQALLQGGSLWAVWGAFWLMGLLLAFTPCVLPMLPILSSIIAGGGATSRARGFGLALAYSLGMAMIYTALGVAAGLAGEGLAAALQKPWVLVLFGLLLAGFSLSMFDVYELRLPGGLAGKLDGASRSLPGGKLFGVFLMGGLSALIVSPCVTAPLAGTLLFLSQTHDVLLAGSALFALAVGMSTPLLVLGASAGAWLPRSGSWMNVVKHFFGLLLLAVALWIVQPVLPPTLVLVGWAALLLVTGFMLRPFDASPHSAAPRVWLQRAAGAAALVYGVLLLIGAASGGRDALQPLAHIVSGRAAGAAEQPAEAGLPFQPVRSVAELDQALKTAGRPVMLDFYADWCVSCKEMERFTFSDAAVRARLAGALLLKADVTANSADDKALLKRFQLFGPPGTIFFNPQGEEIGSARLVGFQSARDFEKTLQGAGL</sequence>
<evidence type="ECO:0000256" key="5">
    <source>
        <dbReference type="ARBA" id="ARBA00022519"/>
    </source>
</evidence>
<dbReference type="InterPro" id="IPR036929">
    <property type="entry name" value="DsbDN_sf"/>
</dbReference>
<keyword evidence="12 18" id="KW-0520">NAD</keyword>
<dbReference type="InterPro" id="IPR036249">
    <property type="entry name" value="Thioredoxin-like_sf"/>
</dbReference>
<organism evidence="20 21">
    <name type="scientific">Ideonella azotifigens</name>
    <dbReference type="NCBI Taxonomy" id="513160"/>
    <lineage>
        <taxon>Bacteria</taxon>
        <taxon>Pseudomonadati</taxon>
        <taxon>Pseudomonadota</taxon>
        <taxon>Betaproteobacteria</taxon>
        <taxon>Burkholderiales</taxon>
        <taxon>Sphaerotilaceae</taxon>
        <taxon>Ideonella</taxon>
    </lineage>
</organism>
<evidence type="ECO:0000256" key="9">
    <source>
        <dbReference type="ARBA" id="ARBA00022982"/>
    </source>
</evidence>
<dbReference type="Gene3D" id="3.40.30.10">
    <property type="entry name" value="Glutaredoxin"/>
    <property type="match status" value="1"/>
</dbReference>
<reference evidence="20 21" key="1">
    <citation type="journal article" date="2019" name="Int. J. Syst. Evol. Microbiol.">
        <title>The Global Catalogue of Microorganisms (GCM) 10K type strain sequencing project: providing services to taxonomists for standard genome sequencing and annotation.</title>
        <authorList>
            <consortium name="The Broad Institute Genomics Platform"/>
            <consortium name="The Broad Institute Genome Sequencing Center for Infectious Disease"/>
            <person name="Wu L."/>
            <person name="Ma J."/>
        </authorList>
    </citation>
    <scope>NUCLEOTIDE SEQUENCE [LARGE SCALE GENOMIC DNA]</scope>
    <source>
        <strain evidence="20 21">JCM 15503</strain>
    </source>
</reference>
<comment type="subcellular location">
    <subcellularLocation>
        <location evidence="1 18">Cell inner membrane</location>
        <topology evidence="1 18">Multi-pass membrane protein</topology>
    </subcellularLocation>
</comment>
<comment type="similarity">
    <text evidence="2 18">Belongs to the thioredoxin family. DsbD subfamily.</text>
</comment>